<comment type="caution">
    <text evidence="1">The sequence shown here is derived from an EMBL/GenBank/DDBJ whole genome shotgun (WGS) entry which is preliminary data.</text>
</comment>
<proteinExistence type="predicted"/>
<dbReference type="OrthoDB" id="1101576at2759"/>
<dbReference type="PANTHER" id="PTHR45913:SF19">
    <property type="entry name" value="LOW QUALITY PROTEIN: ZINC FINGER BED DOMAIN-CONTAINING PROTEIN 5-LIKE"/>
    <property type="match status" value="1"/>
</dbReference>
<evidence type="ECO:0000313" key="2">
    <source>
        <dbReference type="Proteomes" id="UP000502823"/>
    </source>
</evidence>
<organism evidence="1 2">
    <name type="scientific">Coptotermes formosanus</name>
    <name type="common">Formosan subterranean termite</name>
    <dbReference type="NCBI Taxonomy" id="36987"/>
    <lineage>
        <taxon>Eukaryota</taxon>
        <taxon>Metazoa</taxon>
        <taxon>Ecdysozoa</taxon>
        <taxon>Arthropoda</taxon>
        <taxon>Hexapoda</taxon>
        <taxon>Insecta</taxon>
        <taxon>Pterygota</taxon>
        <taxon>Neoptera</taxon>
        <taxon>Polyneoptera</taxon>
        <taxon>Dictyoptera</taxon>
        <taxon>Blattodea</taxon>
        <taxon>Blattoidea</taxon>
        <taxon>Termitoidae</taxon>
        <taxon>Rhinotermitidae</taxon>
        <taxon>Coptotermes</taxon>
    </lineage>
</organism>
<evidence type="ECO:0000313" key="1">
    <source>
        <dbReference type="EMBL" id="GFG40274.1"/>
    </source>
</evidence>
<protein>
    <submittedName>
        <fullName evidence="1">Uncharacterized protein</fullName>
    </submittedName>
</protein>
<dbReference type="EMBL" id="BLKM01001688">
    <property type="protein sequence ID" value="GFG40274.1"/>
    <property type="molecule type" value="Genomic_DNA"/>
</dbReference>
<dbReference type="InParanoid" id="A0A6L2Q7B5"/>
<name>A0A6L2Q7B5_COPFO</name>
<dbReference type="AlphaFoldDB" id="A0A6L2Q7B5"/>
<dbReference type="Proteomes" id="UP000502823">
    <property type="component" value="Unassembled WGS sequence"/>
</dbReference>
<keyword evidence="2" id="KW-1185">Reference proteome</keyword>
<reference evidence="2" key="1">
    <citation type="submission" date="2020-01" db="EMBL/GenBank/DDBJ databases">
        <title>Draft genome sequence of the Termite Coptotermes fromosanus.</title>
        <authorList>
            <person name="Itakura S."/>
            <person name="Yosikawa Y."/>
            <person name="Umezawa K."/>
        </authorList>
    </citation>
    <scope>NUCLEOTIDE SEQUENCE [LARGE SCALE GENOMIC DNA]</scope>
</reference>
<accession>A0A6L2Q7B5</accession>
<gene>
    <name evidence="1" type="ORF">Cfor_12501</name>
</gene>
<sequence>MTGQRSGLVACFCEINPKISWKHCMIHKNSFVAKKNAPDLHETLNICANVVNFIKSCALNFLVLRKMCEEMESTHAQLLLHTEVPWLSRRRVLSRLFEFKDEVKCFL</sequence>
<dbReference type="PANTHER" id="PTHR45913">
    <property type="entry name" value="EPM2A-INTERACTING PROTEIN 1"/>
    <property type="match status" value="1"/>
</dbReference>